<feature type="domain" description="C2H2-type" evidence="8">
    <location>
        <begin position="74"/>
        <end position="101"/>
    </location>
</feature>
<keyword evidence="10" id="KW-1185">Reference proteome</keyword>
<feature type="region of interest" description="Disordered" evidence="7">
    <location>
        <begin position="1"/>
        <end position="32"/>
    </location>
</feature>
<proteinExistence type="predicted"/>
<dbReference type="Gene3D" id="3.30.160.60">
    <property type="entry name" value="Classic Zinc Finger"/>
    <property type="match status" value="4"/>
</dbReference>
<dbReference type="AlphaFoldDB" id="A0A8C0U5N8"/>
<dbReference type="InterPro" id="IPR013087">
    <property type="entry name" value="Znf_C2H2_type"/>
</dbReference>
<dbReference type="FunFam" id="3.30.160.60:FF:000100">
    <property type="entry name" value="Zinc finger 45-like"/>
    <property type="match status" value="1"/>
</dbReference>
<keyword evidence="4" id="KW-0862">Zinc</keyword>
<evidence type="ECO:0000256" key="3">
    <source>
        <dbReference type="ARBA" id="ARBA00022771"/>
    </source>
</evidence>
<keyword evidence="1" id="KW-0479">Metal-binding</keyword>
<protein>
    <recommendedName>
        <fullName evidence="8">C2H2-type domain-containing protein</fullName>
    </recommendedName>
</protein>
<dbReference type="SMART" id="SM00355">
    <property type="entry name" value="ZnF_C2H2"/>
    <property type="match status" value="4"/>
</dbReference>
<evidence type="ECO:0000256" key="1">
    <source>
        <dbReference type="ARBA" id="ARBA00022723"/>
    </source>
</evidence>
<keyword evidence="2" id="KW-0677">Repeat</keyword>
<evidence type="ECO:0000259" key="8">
    <source>
        <dbReference type="PROSITE" id="PS50157"/>
    </source>
</evidence>
<evidence type="ECO:0000256" key="7">
    <source>
        <dbReference type="SAM" id="MobiDB-lite"/>
    </source>
</evidence>
<dbReference type="GO" id="GO:0008270">
    <property type="term" value="F:zinc ion binding"/>
    <property type="evidence" value="ECO:0007669"/>
    <property type="project" value="UniProtKB-KW"/>
</dbReference>
<dbReference type="InterPro" id="IPR036236">
    <property type="entry name" value="Znf_C2H2_sf"/>
</dbReference>
<dbReference type="Ensembl" id="ENSCCET00000004218.1">
    <property type="protein sequence ID" value="ENSCCEP00000002558.1"/>
    <property type="gene ID" value="ENSCCEG00000002839.1"/>
</dbReference>
<dbReference type="InterPro" id="IPR050826">
    <property type="entry name" value="Krueppel_C2H2_ZnFinger"/>
</dbReference>
<feature type="domain" description="C2H2-type" evidence="8">
    <location>
        <begin position="102"/>
        <end position="130"/>
    </location>
</feature>
<reference evidence="9" key="1">
    <citation type="submission" date="2025-08" db="UniProtKB">
        <authorList>
            <consortium name="Ensembl"/>
        </authorList>
    </citation>
    <scope>IDENTIFICATION</scope>
</reference>
<evidence type="ECO:0000256" key="4">
    <source>
        <dbReference type="ARBA" id="ARBA00022833"/>
    </source>
</evidence>
<dbReference type="PANTHER" id="PTHR24377">
    <property type="entry name" value="IP01015P-RELATED"/>
    <property type="match status" value="1"/>
</dbReference>
<reference evidence="9" key="2">
    <citation type="submission" date="2025-09" db="UniProtKB">
        <authorList>
            <consortium name="Ensembl"/>
        </authorList>
    </citation>
    <scope>IDENTIFICATION</scope>
</reference>
<evidence type="ECO:0000313" key="10">
    <source>
        <dbReference type="Proteomes" id="UP000694410"/>
    </source>
</evidence>
<feature type="domain" description="C2H2-type" evidence="8">
    <location>
        <begin position="129"/>
        <end position="157"/>
    </location>
</feature>
<dbReference type="Proteomes" id="UP000694410">
    <property type="component" value="Unplaced"/>
</dbReference>
<accession>A0A8C0U5N8</accession>
<dbReference type="Pfam" id="PF00096">
    <property type="entry name" value="zf-C2H2"/>
    <property type="match status" value="2"/>
</dbReference>
<organism evidence="9 10">
    <name type="scientific">Cyanistes caeruleus</name>
    <name type="common">Eurasian blue tit</name>
    <name type="synonym">Parus caeruleus</name>
    <dbReference type="NCBI Taxonomy" id="156563"/>
    <lineage>
        <taxon>Eukaryota</taxon>
        <taxon>Metazoa</taxon>
        <taxon>Chordata</taxon>
        <taxon>Craniata</taxon>
        <taxon>Vertebrata</taxon>
        <taxon>Euteleostomi</taxon>
        <taxon>Archelosauria</taxon>
        <taxon>Archosauria</taxon>
        <taxon>Dinosauria</taxon>
        <taxon>Saurischia</taxon>
        <taxon>Theropoda</taxon>
        <taxon>Coelurosauria</taxon>
        <taxon>Aves</taxon>
        <taxon>Neognathae</taxon>
        <taxon>Neoaves</taxon>
        <taxon>Telluraves</taxon>
        <taxon>Australaves</taxon>
        <taxon>Passeriformes</taxon>
        <taxon>Paridae</taxon>
        <taxon>Cyanistes</taxon>
    </lineage>
</organism>
<evidence type="ECO:0000313" key="9">
    <source>
        <dbReference type="Ensembl" id="ENSCCEP00000002558.1"/>
    </source>
</evidence>
<dbReference type="PROSITE" id="PS00028">
    <property type="entry name" value="ZINC_FINGER_C2H2_1"/>
    <property type="match status" value="1"/>
</dbReference>
<sequence>MDTRLLLSSRHGLRQEEPLLQEEENPQRSCMRRGCNPSPGSCKEERSPLCQEGIWRSCRSSELGERAHGREKPHKCLECGKSFSWSFKLREHQRIHPGKWLWECGECGKGFKNSSHLIWHQLELQPQGTPVHPECGKRFPMSSSLIKHQWIHTEERPFHCPDCGKSFTKLHPHQAPTHPHWGEALRVSPVWEELLTELNLDQTELPDSLWAPG</sequence>
<keyword evidence="3 6" id="KW-0863">Zinc-finger</keyword>
<dbReference type="SUPFAM" id="SSF57667">
    <property type="entry name" value="beta-beta-alpha zinc fingers"/>
    <property type="match status" value="2"/>
</dbReference>
<dbReference type="PROSITE" id="PS50157">
    <property type="entry name" value="ZINC_FINGER_C2H2_2"/>
    <property type="match status" value="3"/>
</dbReference>
<evidence type="ECO:0000256" key="5">
    <source>
        <dbReference type="ARBA" id="ARBA00023242"/>
    </source>
</evidence>
<dbReference type="FunFam" id="3.30.160.60:FF:000806">
    <property type="entry name" value="Zinc finger protein"/>
    <property type="match status" value="1"/>
</dbReference>
<name>A0A8C0U5N8_CYACU</name>
<keyword evidence="5" id="KW-0539">Nucleus</keyword>
<evidence type="ECO:0000256" key="6">
    <source>
        <dbReference type="PROSITE-ProRule" id="PRU00042"/>
    </source>
</evidence>
<evidence type="ECO:0000256" key="2">
    <source>
        <dbReference type="ARBA" id="ARBA00022737"/>
    </source>
</evidence>